<evidence type="ECO:0000256" key="4">
    <source>
        <dbReference type="ARBA" id="ARBA00022840"/>
    </source>
</evidence>
<feature type="region of interest" description="Disordered" evidence="7">
    <location>
        <begin position="71"/>
        <end position="171"/>
    </location>
</feature>
<comment type="catalytic activity">
    <reaction evidence="6">
        <text>ATP + H2O = ADP + phosphate + H(+)</text>
        <dbReference type="Rhea" id="RHEA:13065"/>
        <dbReference type="ChEBI" id="CHEBI:15377"/>
        <dbReference type="ChEBI" id="CHEBI:15378"/>
        <dbReference type="ChEBI" id="CHEBI:30616"/>
        <dbReference type="ChEBI" id="CHEBI:43474"/>
        <dbReference type="ChEBI" id="CHEBI:456216"/>
        <dbReference type="EC" id="3.6.4.13"/>
    </reaction>
</comment>
<feature type="region of interest" description="Disordered" evidence="7">
    <location>
        <begin position="27"/>
        <end position="47"/>
    </location>
</feature>
<evidence type="ECO:0000256" key="6">
    <source>
        <dbReference type="RuleBase" id="RU365068"/>
    </source>
</evidence>
<dbReference type="InterPro" id="IPR011545">
    <property type="entry name" value="DEAD/DEAH_box_helicase_dom"/>
</dbReference>
<feature type="compositionally biased region" description="Basic and acidic residues" evidence="7">
    <location>
        <begin position="156"/>
        <end position="170"/>
    </location>
</feature>
<organism evidence="10 11">
    <name type="scientific">Lophium mytilinum</name>
    <dbReference type="NCBI Taxonomy" id="390894"/>
    <lineage>
        <taxon>Eukaryota</taxon>
        <taxon>Fungi</taxon>
        <taxon>Dikarya</taxon>
        <taxon>Ascomycota</taxon>
        <taxon>Pezizomycotina</taxon>
        <taxon>Dothideomycetes</taxon>
        <taxon>Pleosporomycetidae</taxon>
        <taxon>Mytilinidiales</taxon>
        <taxon>Mytilinidiaceae</taxon>
        <taxon>Lophium</taxon>
    </lineage>
</organism>
<dbReference type="EC" id="3.6.4.13" evidence="6"/>
<gene>
    <name evidence="10" type="ORF">BU16DRAFT_542283</name>
</gene>
<dbReference type="AlphaFoldDB" id="A0A6A6QK36"/>
<dbReference type="CDD" id="cd17956">
    <property type="entry name" value="DEADc_DDX51"/>
    <property type="match status" value="1"/>
</dbReference>
<keyword evidence="11" id="KW-1185">Reference proteome</keyword>
<feature type="compositionally biased region" description="Acidic residues" evidence="7">
    <location>
        <begin position="635"/>
        <end position="649"/>
    </location>
</feature>
<evidence type="ECO:0000256" key="2">
    <source>
        <dbReference type="ARBA" id="ARBA00022801"/>
    </source>
</evidence>
<keyword evidence="2 6" id="KW-0378">Hydrolase</keyword>
<dbReference type="PANTHER" id="PTHR24031">
    <property type="entry name" value="RNA HELICASE"/>
    <property type="match status" value="1"/>
</dbReference>
<dbReference type="GO" id="GO:0016787">
    <property type="term" value="F:hydrolase activity"/>
    <property type="evidence" value="ECO:0007669"/>
    <property type="project" value="UniProtKB-KW"/>
</dbReference>
<dbReference type="Pfam" id="PF00270">
    <property type="entry name" value="DEAD"/>
    <property type="match status" value="2"/>
</dbReference>
<dbReference type="GO" id="GO:0005524">
    <property type="term" value="F:ATP binding"/>
    <property type="evidence" value="ECO:0007669"/>
    <property type="project" value="UniProtKB-UniRule"/>
</dbReference>
<keyword evidence="3 6" id="KW-0347">Helicase</keyword>
<proteinExistence type="inferred from homology"/>
<dbReference type="InterPro" id="IPR027417">
    <property type="entry name" value="P-loop_NTPase"/>
</dbReference>
<reference evidence="10" key="1">
    <citation type="journal article" date="2020" name="Stud. Mycol.">
        <title>101 Dothideomycetes genomes: a test case for predicting lifestyles and emergence of pathogens.</title>
        <authorList>
            <person name="Haridas S."/>
            <person name="Albert R."/>
            <person name="Binder M."/>
            <person name="Bloem J."/>
            <person name="Labutti K."/>
            <person name="Salamov A."/>
            <person name="Andreopoulos B."/>
            <person name="Baker S."/>
            <person name="Barry K."/>
            <person name="Bills G."/>
            <person name="Bluhm B."/>
            <person name="Cannon C."/>
            <person name="Castanera R."/>
            <person name="Culley D."/>
            <person name="Daum C."/>
            <person name="Ezra D."/>
            <person name="Gonzalez J."/>
            <person name="Henrissat B."/>
            <person name="Kuo A."/>
            <person name="Liang C."/>
            <person name="Lipzen A."/>
            <person name="Lutzoni F."/>
            <person name="Magnuson J."/>
            <person name="Mondo S."/>
            <person name="Nolan M."/>
            <person name="Ohm R."/>
            <person name="Pangilinan J."/>
            <person name="Park H.-J."/>
            <person name="Ramirez L."/>
            <person name="Alfaro M."/>
            <person name="Sun H."/>
            <person name="Tritt A."/>
            <person name="Yoshinaga Y."/>
            <person name="Zwiers L.-H."/>
            <person name="Turgeon B."/>
            <person name="Goodwin S."/>
            <person name="Spatafora J."/>
            <person name="Crous P."/>
            <person name="Grigoriev I."/>
        </authorList>
    </citation>
    <scope>NUCLEOTIDE SEQUENCE</scope>
    <source>
        <strain evidence="10">CBS 269.34</strain>
    </source>
</reference>
<dbReference type="Gene3D" id="3.40.50.300">
    <property type="entry name" value="P-loop containing nucleotide triphosphate hydrolases"/>
    <property type="match status" value="2"/>
</dbReference>
<feature type="domain" description="Helicase C-terminal" evidence="9">
    <location>
        <begin position="668"/>
        <end position="833"/>
    </location>
</feature>
<feature type="compositionally biased region" description="Basic and acidic residues" evidence="7">
    <location>
        <begin position="89"/>
        <end position="105"/>
    </location>
</feature>
<dbReference type="SMART" id="SM00490">
    <property type="entry name" value="HELICc"/>
    <property type="match status" value="1"/>
</dbReference>
<dbReference type="InterPro" id="IPR001650">
    <property type="entry name" value="Helicase_C-like"/>
</dbReference>
<dbReference type="GO" id="GO:0003723">
    <property type="term" value="F:RNA binding"/>
    <property type="evidence" value="ECO:0007669"/>
    <property type="project" value="UniProtKB-UniRule"/>
</dbReference>
<evidence type="ECO:0000256" key="7">
    <source>
        <dbReference type="SAM" id="MobiDB-lite"/>
    </source>
</evidence>
<keyword evidence="5 6" id="KW-0694">RNA-binding</keyword>
<evidence type="ECO:0000259" key="9">
    <source>
        <dbReference type="PROSITE" id="PS51194"/>
    </source>
</evidence>
<dbReference type="SUPFAM" id="SSF52540">
    <property type="entry name" value="P-loop containing nucleoside triphosphate hydrolases"/>
    <property type="match status" value="2"/>
</dbReference>
<name>A0A6A6QK36_9PEZI</name>
<dbReference type="GO" id="GO:0003724">
    <property type="term" value="F:RNA helicase activity"/>
    <property type="evidence" value="ECO:0007669"/>
    <property type="project" value="UniProtKB-EC"/>
</dbReference>
<feature type="compositionally biased region" description="Low complexity" evidence="7">
    <location>
        <begin position="610"/>
        <end position="634"/>
    </location>
</feature>
<dbReference type="Proteomes" id="UP000799750">
    <property type="component" value="Unassembled WGS sequence"/>
</dbReference>
<dbReference type="SMART" id="SM00487">
    <property type="entry name" value="DEXDc"/>
    <property type="match status" value="1"/>
</dbReference>
<dbReference type="InterPro" id="IPR014001">
    <property type="entry name" value="Helicase_ATP-bd"/>
</dbReference>
<feature type="region of interest" description="Disordered" evidence="7">
    <location>
        <begin position="592"/>
        <end position="674"/>
    </location>
</feature>
<comment type="function">
    <text evidence="6">RNA helicase.</text>
</comment>
<dbReference type="OrthoDB" id="3370at2759"/>
<sequence>MHRDFVVVGGEACDGLTWGSPRGVEVGARGGEPLPAKARPQEFFPKSPTSFFDSQAYKMATPMYARYIPQKAKGTKEPASAPLPAPETSHAKKSVEKTKQRSKDQPKKRKRETKYRLEEQEDNVPIPSIPETPKPEEFSGKKEQRSKNQPKKRKREREEKPQDIEGDDTKLKKHKNVLSKFEKASKLAGAARESAIEVPAEEITDTTTELHGLTPLPQPEPVPEPEYHPTFSALPPWLAKPTIVSSSAKVPFADLGLEGRLVEQLEKKGYKEALAVQSAVIPMLLPGLNQHFGDICVSAATGSGKTLAYILPMVEGLQGRVLSKLSGLIVVPTRELVTQARVVAEQVTAGTKIKVGTAVGNISFPVEQKLLVKKDKRFDPEAARLLHNKANEQLRTGFVERGGIMGDLMHMPPGHVPHYESNVDILICTPGRLVEHIQSTTGFSLSDIRWLVVDEADRLLDDSFQEWVDVLMKALDLESTSEQAVARRKIISRNPWLNPERHLTKVVLSATMTKDLSKLGSLKFRRPKMVIVENEDQNFHSSAPGTDIIGDGESFELPPTLKEWAVPVGTGLDKPLYLLKLLHTKILSQLESRKADTSTVADESVDLDTESSASSSSSSDSDSSDSDSVSSVSDSSDDSSSEVESDESELDAKKLKMPNPQYRSKATPKKQADVSSRVLVFTNNNENAARLSHLLATLHPPLKNKLGTLTKSAATKSGQKTLAAFATGKIQVLIASDRASRGLDVPDLEHIVNYDLPRSVTDYVHRVGRTARAGKDGQSWTFFTKTEGRWFWNDIARTSAIRRAQKVDRAIVDAETLNEEKRATYEAALQELRVAVEGTTGRPVGR</sequence>
<feature type="compositionally biased region" description="Basic and acidic residues" evidence="7">
    <location>
        <begin position="133"/>
        <end position="146"/>
    </location>
</feature>
<accession>A0A6A6QK36</accession>
<dbReference type="EMBL" id="MU004194">
    <property type="protein sequence ID" value="KAF2492386.1"/>
    <property type="molecule type" value="Genomic_DNA"/>
</dbReference>
<dbReference type="CDD" id="cd18787">
    <property type="entry name" value="SF2_C_DEAD"/>
    <property type="match status" value="1"/>
</dbReference>
<dbReference type="Pfam" id="PF00271">
    <property type="entry name" value="Helicase_C"/>
    <property type="match status" value="1"/>
</dbReference>
<comment type="similarity">
    <text evidence="6">Belongs to the DEAD box helicase family.</text>
</comment>
<feature type="domain" description="Helicase ATP-binding" evidence="8">
    <location>
        <begin position="286"/>
        <end position="530"/>
    </location>
</feature>
<dbReference type="PROSITE" id="PS00039">
    <property type="entry name" value="DEAD_ATP_HELICASE"/>
    <property type="match status" value="1"/>
</dbReference>
<dbReference type="InterPro" id="IPR000629">
    <property type="entry name" value="RNA-helicase_DEAD-box_CS"/>
</dbReference>
<evidence type="ECO:0000313" key="10">
    <source>
        <dbReference type="EMBL" id="KAF2492386.1"/>
    </source>
</evidence>
<keyword evidence="1 6" id="KW-0547">Nucleotide-binding</keyword>
<evidence type="ECO:0000256" key="5">
    <source>
        <dbReference type="ARBA" id="ARBA00022884"/>
    </source>
</evidence>
<evidence type="ECO:0000256" key="1">
    <source>
        <dbReference type="ARBA" id="ARBA00022741"/>
    </source>
</evidence>
<protein>
    <recommendedName>
        <fullName evidence="6">ATP-dependent RNA helicase</fullName>
        <ecNumber evidence="6">3.6.4.13</ecNumber>
    </recommendedName>
</protein>
<dbReference type="PROSITE" id="PS51194">
    <property type="entry name" value="HELICASE_CTER"/>
    <property type="match status" value="1"/>
</dbReference>
<evidence type="ECO:0000256" key="3">
    <source>
        <dbReference type="ARBA" id="ARBA00022806"/>
    </source>
</evidence>
<comment type="domain">
    <text evidence="6">The Q motif is unique to and characteristic of the DEAD box family of RNA helicases and controls ATP binding and hydrolysis.</text>
</comment>
<dbReference type="PROSITE" id="PS51192">
    <property type="entry name" value="HELICASE_ATP_BIND_1"/>
    <property type="match status" value="1"/>
</dbReference>
<keyword evidence="4 6" id="KW-0067">ATP-binding</keyword>
<evidence type="ECO:0000259" key="8">
    <source>
        <dbReference type="PROSITE" id="PS51192"/>
    </source>
</evidence>
<evidence type="ECO:0000313" key="11">
    <source>
        <dbReference type="Proteomes" id="UP000799750"/>
    </source>
</evidence>